<dbReference type="Proteomes" id="UP000823775">
    <property type="component" value="Unassembled WGS sequence"/>
</dbReference>
<name>A0ABS8RQL7_DATST</name>
<accession>A0ABS8RQL7</accession>
<reference evidence="2 3" key="1">
    <citation type="journal article" date="2021" name="BMC Genomics">
        <title>Datura genome reveals duplications of psychoactive alkaloid biosynthetic genes and high mutation rate following tissue culture.</title>
        <authorList>
            <person name="Rajewski A."/>
            <person name="Carter-House D."/>
            <person name="Stajich J."/>
            <person name="Litt A."/>
        </authorList>
    </citation>
    <scope>NUCLEOTIDE SEQUENCE [LARGE SCALE GENOMIC DNA]</scope>
    <source>
        <strain evidence="2">AR-01</strain>
    </source>
</reference>
<feature type="domain" description="DUF4216" evidence="1">
    <location>
        <begin position="26"/>
        <end position="77"/>
    </location>
</feature>
<sequence>ELEVTSSISKDVKFLAKGPTYIARRFKAFDCDWVDITKGRGVKVDDLGFTIVNISCLMDSDNRGSHEPFVFAEQARQFESSMHSDATYLTLLENACDSEHEYNDWVRHNVDRVDNHFILEKELREPEEIRTQGRFVDLQYLKIFENFLPETQLRYNSIVVTKTSEKRVESFLGIVARTPELTPLHVDDWRCFPKEEKKILVEFKKFSIPTCGEEFYIKSIGKKSRDYKCDLESENMKNIRQKILCREIDQSRIPRDQWTGLVSYWFSEKPKRRTQANRINRAKERCLTQGSKSIATLMAEKDMVNDRFNNSEESNDQRHPHNVAWEGDVYFKVLGSQKSGYVRGLGLGPSPSRLWSSKSSLGNIVTEDQSNEVVEILEQEIMELKEINGK</sequence>
<organism evidence="2 3">
    <name type="scientific">Datura stramonium</name>
    <name type="common">Jimsonweed</name>
    <name type="synonym">Common thornapple</name>
    <dbReference type="NCBI Taxonomy" id="4076"/>
    <lineage>
        <taxon>Eukaryota</taxon>
        <taxon>Viridiplantae</taxon>
        <taxon>Streptophyta</taxon>
        <taxon>Embryophyta</taxon>
        <taxon>Tracheophyta</taxon>
        <taxon>Spermatophyta</taxon>
        <taxon>Magnoliopsida</taxon>
        <taxon>eudicotyledons</taxon>
        <taxon>Gunneridae</taxon>
        <taxon>Pentapetalae</taxon>
        <taxon>asterids</taxon>
        <taxon>lamiids</taxon>
        <taxon>Solanales</taxon>
        <taxon>Solanaceae</taxon>
        <taxon>Solanoideae</taxon>
        <taxon>Datureae</taxon>
        <taxon>Datura</taxon>
    </lineage>
</organism>
<evidence type="ECO:0000313" key="2">
    <source>
        <dbReference type="EMBL" id="MCD7448934.1"/>
    </source>
</evidence>
<comment type="caution">
    <text evidence="2">The sequence shown here is derived from an EMBL/GenBank/DDBJ whole genome shotgun (WGS) entry which is preliminary data.</text>
</comment>
<dbReference type="EMBL" id="JACEIK010000077">
    <property type="protein sequence ID" value="MCD7448934.1"/>
    <property type="molecule type" value="Genomic_DNA"/>
</dbReference>
<gene>
    <name evidence="2" type="ORF">HAX54_047546</name>
</gene>
<dbReference type="InterPro" id="IPR025312">
    <property type="entry name" value="DUF4216"/>
</dbReference>
<evidence type="ECO:0000313" key="3">
    <source>
        <dbReference type="Proteomes" id="UP000823775"/>
    </source>
</evidence>
<dbReference type="PANTHER" id="PTHR33144">
    <property type="entry name" value="OS10G0409366 PROTEIN-RELATED"/>
    <property type="match status" value="1"/>
</dbReference>
<evidence type="ECO:0000259" key="1">
    <source>
        <dbReference type="Pfam" id="PF13952"/>
    </source>
</evidence>
<dbReference type="Pfam" id="PF13952">
    <property type="entry name" value="DUF4216"/>
    <property type="match status" value="1"/>
</dbReference>
<keyword evidence="3" id="KW-1185">Reference proteome</keyword>
<dbReference type="PANTHER" id="PTHR33144:SF46">
    <property type="entry name" value="OS04G0610000 PROTEIN"/>
    <property type="match status" value="1"/>
</dbReference>
<protein>
    <recommendedName>
        <fullName evidence="1">DUF4216 domain-containing protein</fullName>
    </recommendedName>
</protein>
<feature type="non-terminal residue" evidence="2">
    <location>
        <position position="1"/>
    </location>
</feature>
<proteinExistence type="predicted"/>